<dbReference type="AlphaFoldDB" id="A0A178MTQ3"/>
<feature type="transmembrane region" description="Helical" evidence="1">
    <location>
        <begin position="35"/>
        <end position="54"/>
    </location>
</feature>
<evidence type="ECO:0000313" key="3">
    <source>
        <dbReference type="Proteomes" id="UP000078428"/>
    </source>
</evidence>
<protein>
    <submittedName>
        <fullName evidence="2">Uncharacterized protein</fullName>
    </submittedName>
</protein>
<keyword evidence="1" id="KW-0472">Membrane</keyword>
<comment type="caution">
    <text evidence="2">The sequence shown here is derived from an EMBL/GenBank/DDBJ whole genome shotgun (WGS) entry which is preliminary data.</text>
</comment>
<proteinExistence type="predicted"/>
<accession>A0A178MTQ3</accession>
<name>A0A178MTQ3_9PROT</name>
<dbReference type="Proteomes" id="UP000078428">
    <property type="component" value="Unassembled WGS sequence"/>
</dbReference>
<organism evidence="2 3">
    <name type="scientific">Paramagnetospirillum marisnigri</name>
    <dbReference type="NCBI Taxonomy" id="1285242"/>
    <lineage>
        <taxon>Bacteria</taxon>
        <taxon>Pseudomonadati</taxon>
        <taxon>Pseudomonadota</taxon>
        <taxon>Alphaproteobacteria</taxon>
        <taxon>Rhodospirillales</taxon>
        <taxon>Magnetospirillaceae</taxon>
        <taxon>Paramagnetospirillum</taxon>
    </lineage>
</organism>
<gene>
    <name evidence="2" type="ORF">A6A04_00010</name>
</gene>
<dbReference type="EMBL" id="LWQT01000044">
    <property type="protein sequence ID" value="OAN52134.1"/>
    <property type="molecule type" value="Genomic_DNA"/>
</dbReference>
<keyword evidence="1" id="KW-0812">Transmembrane</keyword>
<evidence type="ECO:0000313" key="2">
    <source>
        <dbReference type="EMBL" id="OAN52134.1"/>
    </source>
</evidence>
<keyword evidence="1" id="KW-1133">Transmembrane helix</keyword>
<reference evidence="2 3" key="1">
    <citation type="submission" date="2016-04" db="EMBL/GenBank/DDBJ databases">
        <title>Draft genome sequence of freshwater magnetotactic bacteria Magnetospirillum marisnigri SP-1 and Magnetospirillum moscoviense BB-1.</title>
        <authorList>
            <person name="Koziaeva V."/>
            <person name="Dziuba M.V."/>
            <person name="Ivanov T.M."/>
            <person name="Kuznetsov B."/>
            <person name="Grouzdev D.S."/>
        </authorList>
    </citation>
    <scope>NUCLEOTIDE SEQUENCE [LARGE SCALE GENOMIC DNA]</scope>
    <source>
        <strain evidence="2 3">SP-1</strain>
    </source>
</reference>
<evidence type="ECO:0000256" key="1">
    <source>
        <dbReference type="SAM" id="Phobius"/>
    </source>
</evidence>
<sequence length="59" mass="6646">MLSAPHSHPTANTQLITQARYDVDIRYDGGSEGEVSGWGMLLWIGLWVGAWFIWGRKGR</sequence>
<keyword evidence="3" id="KW-1185">Reference proteome</keyword>
<dbReference type="STRING" id="1285242.A6A04_00010"/>